<protein>
    <recommendedName>
        <fullName evidence="2">BZIP domain-containing protein</fullName>
    </recommendedName>
</protein>
<dbReference type="SUPFAM" id="SSF57959">
    <property type="entry name" value="Leucine zipper domain"/>
    <property type="match status" value="1"/>
</dbReference>
<feature type="region of interest" description="Disordered" evidence="1">
    <location>
        <begin position="1"/>
        <end position="50"/>
    </location>
</feature>
<feature type="domain" description="BZIP" evidence="2">
    <location>
        <begin position="35"/>
        <end position="50"/>
    </location>
</feature>
<comment type="caution">
    <text evidence="3">The sequence shown here is derived from an EMBL/GenBank/DDBJ whole genome shotgun (WGS) entry which is preliminary data.</text>
</comment>
<accession>A0A507FP53</accession>
<dbReference type="Gene3D" id="1.20.5.170">
    <property type="match status" value="1"/>
</dbReference>
<dbReference type="Proteomes" id="UP000320333">
    <property type="component" value="Unassembled WGS sequence"/>
</dbReference>
<dbReference type="GO" id="GO:0003700">
    <property type="term" value="F:DNA-binding transcription factor activity"/>
    <property type="evidence" value="ECO:0007669"/>
    <property type="project" value="InterPro"/>
</dbReference>
<dbReference type="CDD" id="cd14686">
    <property type="entry name" value="bZIP"/>
    <property type="match status" value="1"/>
</dbReference>
<dbReference type="AlphaFoldDB" id="A0A507FP53"/>
<name>A0A507FP53_9FUNG</name>
<dbReference type="EMBL" id="QEAP01000010">
    <property type="protein sequence ID" value="TPX78043.1"/>
    <property type="molecule type" value="Genomic_DNA"/>
</dbReference>
<sequence length="446" mass="48791">MEPATHPFDISQQHAGMGLTPAPCGAHSSRKTSDRRAAQNRQAQKNWREKKDKRINELEVEVQHLVDENKMLRGLLASVGIQPPPSARNVPGSMRIHTDQFHLSSTSAPIHSHPVPQINQPTTMTSIPNNPNTILDELMLQFQDPCDFEQLLNFNSTRGAAATDTPVDLSETLFNNPSPSNSASNELWLDIPADTGASNAAMMSAFHLLGQPQLLQTRFALKTLDSLKESPHVDGMLDAFVAQSKETDPKRIKKHLIQILKLRHKLLDTCTSQDRIRAVEILEQCKVANLPHVMHLYQSGVFPGMPSVPQDGDGGAGGDSVTDVFSVGSLLGGASAPAASSVGLHGAALASSRLDEDIMAFRKAVKANVPSLMHSDAVVDELCDLFKAQAACTEKKERENAFFKSQELGQRLLNLCPITDRTRFAYLLNQWREHNKSVDQVLDAAG</sequence>
<reference evidence="3 4" key="1">
    <citation type="journal article" date="2019" name="Sci. Rep.">
        <title>Comparative genomics of chytrid fungi reveal insights into the obligate biotrophic and pathogenic lifestyle of Synchytrium endobioticum.</title>
        <authorList>
            <person name="van de Vossenberg B.T.L.H."/>
            <person name="Warris S."/>
            <person name="Nguyen H.D.T."/>
            <person name="van Gent-Pelzer M.P.E."/>
            <person name="Joly D.L."/>
            <person name="van de Geest H.C."/>
            <person name="Bonants P.J.M."/>
            <person name="Smith D.S."/>
            <person name="Levesque C.A."/>
            <person name="van der Lee T.A.J."/>
        </authorList>
    </citation>
    <scope>NUCLEOTIDE SEQUENCE [LARGE SCALE GENOMIC DNA]</scope>
    <source>
        <strain evidence="3 4">CBS 675.73</strain>
    </source>
</reference>
<evidence type="ECO:0000313" key="4">
    <source>
        <dbReference type="Proteomes" id="UP000320333"/>
    </source>
</evidence>
<evidence type="ECO:0000313" key="3">
    <source>
        <dbReference type="EMBL" id="TPX78043.1"/>
    </source>
</evidence>
<dbReference type="OrthoDB" id="2118689at2759"/>
<evidence type="ECO:0000259" key="2">
    <source>
        <dbReference type="PROSITE" id="PS00036"/>
    </source>
</evidence>
<dbReference type="Pfam" id="PF00170">
    <property type="entry name" value="bZIP_1"/>
    <property type="match status" value="1"/>
</dbReference>
<keyword evidence="4" id="KW-1185">Reference proteome</keyword>
<dbReference type="PROSITE" id="PS00036">
    <property type="entry name" value="BZIP_BASIC"/>
    <property type="match status" value="1"/>
</dbReference>
<dbReference type="InterPro" id="IPR046347">
    <property type="entry name" value="bZIP_sf"/>
</dbReference>
<gene>
    <name evidence="3" type="ORF">CcCBS67573_g00658</name>
</gene>
<organism evidence="3 4">
    <name type="scientific">Chytriomyces confervae</name>
    <dbReference type="NCBI Taxonomy" id="246404"/>
    <lineage>
        <taxon>Eukaryota</taxon>
        <taxon>Fungi</taxon>
        <taxon>Fungi incertae sedis</taxon>
        <taxon>Chytridiomycota</taxon>
        <taxon>Chytridiomycota incertae sedis</taxon>
        <taxon>Chytridiomycetes</taxon>
        <taxon>Chytridiales</taxon>
        <taxon>Chytriomycetaceae</taxon>
        <taxon>Chytriomyces</taxon>
    </lineage>
</organism>
<proteinExistence type="predicted"/>
<dbReference type="InterPro" id="IPR004827">
    <property type="entry name" value="bZIP"/>
</dbReference>
<evidence type="ECO:0000256" key="1">
    <source>
        <dbReference type="SAM" id="MobiDB-lite"/>
    </source>
</evidence>